<keyword evidence="6" id="KW-1185">Reference proteome</keyword>
<dbReference type="InterPro" id="IPR027417">
    <property type="entry name" value="P-loop_NTPase"/>
</dbReference>
<dbReference type="AlphaFoldDB" id="A0A673L676"/>
<protein>
    <recommendedName>
        <fullName evidence="4">AIG1-type G domain-containing protein</fullName>
    </recommendedName>
</protein>
<evidence type="ECO:0000256" key="2">
    <source>
        <dbReference type="ARBA" id="ARBA00022741"/>
    </source>
</evidence>
<evidence type="ECO:0000256" key="1">
    <source>
        <dbReference type="ARBA" id="ARBA00008535"/>
    </source>
</evidence>
<dbReference type="Proteomes" id="UP000472270">
    <property type="component" value="Unassembled WGS sequence"/>
</dbReference>
<keyword evidence="2" id="KW-0547">Nucleotide-binding</keyword>
<accession>A0A673L676</accession>
<evidence type="ECO:0000313" key="6">
    <source>
        <dbReference type="Proteomes" id="UP000472270"/>
    </source>
</evidence>
<evidence type="ECO:0000256" key="3">
    <source>
        <dbReference type="SAM" id="MobiDB-lite"/>
    </source>
</evidence>
<reference evidence="5" key="1">
    <citation type="submission" date="2025-08" db="UniProtKB">
        <authorList>
            <consortium name="Ensembl"/>
        </authorList>
    </citation>
    <scope>IDENTIFICATION</scope>
</reference>
<feature type="region of interest" description="Disordered" evidence="3">
    <location>
        <begin position="1"/>
        <end position="28"/>
    </location>
</feature>
<reference evidence="5" key="2">
    <citation type="submission" date="2025-09" db="UniProtKB">
        <authorList>
            <consortium name="Ensembl"/>
        </authorList>
    </citation>
    <scope>IDENTIFICATION</scope>
</reference>
<feature type="domain" description="AIG1-type G" evidence="4">
    <location>
        <begin position="31"/>
        <end position="54"/>
    </location>
</feature>
<dbReference type="Pfam" id="PF04548">
    <property type="entry name" value="AIG1"/>
    <property type="match status" value="1"/>
</dbReference>
<proteinExistence type="inferred from homology"/>
<dbReference type="GO" id="GO:0005525">
    <property type="term" value="F:GTP binding"/>
    <property type="evidence" value="ECO:0007669"/>
    <property type="project" value="InterPro"/>
</dbReference>
<comment type="similarity">
    <text evidence="1">Belongs to the TRAFAC class TrmE-Era-EngA-EngB-Septin-like GTPase superfamily. AIG1/Toc34/Toc159-like paraseptin GTPase family. IAN subfamily.</text>
</comment>
<dbReference type="Ensembl" id="ENSSRHT00000072933.1">
    <property type="protein sequence ID" value="ENSSRHP00000071000.1"/>
    <property type="gene ID" value="ENSSRHG00000035313.1"/>
</dbReference>
<organism evidence="5 6">
    <name type="scientific">Sinocyclocheilus rhinocerous</name>
    <dbReference type="NCBI Taxonomy" id="307959"/>
    <lineage>
        <taxon>Eukaryota</taxon>
        <taxon>Metazoa</taxon>
        <taxon>Chordata</taxon>
        <taxon>Craniata</taxon>
        <taxon>Vertebrata</taxon>
        <taxon>Euteleostomi</taxon>
        <taxon>Actinopterygii</taxon>
        <taxon>Neopterygii</taxon>
        <taxon>Teleostei</taxon>
        <taxon>Ostariophysi</taxon>
        <taxon>Cypriniformes</taxon>
        <taxon>Cyprinidae</taxon>
        <taxon>Cyprininae</taxon>
        <taxon>Sinocyclocheilus</taxon>
    </lineage>
</organism>
<dbReference type="SUPFAM" id="SSF52540">
    <property type="entry name" value="P-loop containing nucleoside triphosphate hydrolases"/>
    <property type="match status" value="1"/>
</dbReference>
<dbReference type="InterPro" id="IPR006703">
    <property type="entry name" value="G_AIG1"/>
</dbReference>
<dbReference type="Gene3D" id="3.40.50.300">
    <property type="entry name" value="P-loop containing nucleotide triphosphate hydrolases"/>
    <property type="match status" value="1"/>
</dbReference>
<evidence type="ECO:0000313" key="5">
    <source>
        <dbReference type="Ensembl" id="ENSSRHP00000071000.1"/>
    </source>
</evidence>
<evidence type="ECO:0000259" key="4">
    <source>
        <dbReference type="Pfam" id="PF04548"/>
    </source>
</evidence>
<name>A0A673L676_9TELE</name>
<sequence>MKTFQDYSPYSGLQRLPNGRSDGDDGGNEVRIVLLGKTGVGKSATGNTILRREML</sequence>